<protein>
    <recommendedName>
        <fullName evidence="5">CNH domain-containing protein</fullName>
    </recommendedName>
</protein>
<dbReference type="GO" id="GO:0000329">
    <property type="term" value="C:fungal-type vacuole membrane"/>
    <property type="evidence" value="ECO:0007669"/>
    <property type="project" value="TreeGrafter"/>
</dbReference>
<dbReference type="GO" id="GO:0006914">
    <property type="term" value="P:autophagy"/>
    <property type="evidence" value="ECO:0007669"/>
    <property type="project" value="TreeGrafter"/>
</dbReference>
<sequence>MHQPFHLNNPNQIQLTSNSNPTALYLHLNQLYVGTSDGSLYIYQIQIQNQNQNQISIQLLNSFIHFTSKHNNNNQFKSSTPTPIESINLIKQTNSLVTLSAGDILIHDLNNFQLQSSSQQWTKSQASIMVLENSILRQNQEGKIDLNSNQKIPSSNQNNNNNKSTLKVETVQAQTNNTSELPSSSSSSSSFDIPIIFTILAVPCKRRLVLFSWKDSQWINPKEIGLPHQARSIVFATPLKLFIGYSTGTYATLKLNISSDPIITPFDHELSEPFTLPSITSSLETGSTSSSTNTTGLVSGLSGLAFKTTTGLVNLGLTGTTKLARNPVIRIGLPTQEVIGMRDHLATVMNSDGKLGRSNKSSTIIYESTPIETIVKGPYIISLFSPNINQPACLIIHSLPTLSYIQTIQFSINQVIKTDENSSPRKIKTNNQIDQLGLRRLLTTSSNHNSPIFCVSSELDSKEQGLNTYYIEILNMKNWNEQFEELIELGEYSEALDLLKSLDQSIMPDHAELLKRLESLCALIKFSKFKIDEAIDEFIKLNINPIKVISLYPIKISGKFHQKRESWEFIFGGRSIESYLNSKNNDPLIKLNPNNHLKVDNNLIISGNSNVEDESSSITSLKSNLKSFNAKPSDVSIQKPTIENKDEDKNFQNSVEELIRYLTDRRQQVNKALISHTINLDSLKSIPLKTTEELFLINFQEPLSELKNLNDLVQIAKIIDTSLFKSYLSIKPNMLGPLCRLPNWCEIDEVESLLLESKRFHELLDLYRGKNQHDRALKLLKQMGEEELELERRISPTITYLQKLDEKHLDLILETSKWLLNQTKNNADPIDNDETNNHQNQALIKRVLEIFTADLSTVESLPRKSVMNFLEKEHLLGCRIYIEHLIHNLNEKGIEFHEKLIHLYIIEFKRLKSLNDQEAAEKIYECLLNHLINSDSYSPNWCLGRLPLEDMDHARALALGKLGQHDSALGIYVHKLGNIKLAEDYCKRIYNSAIKTEENIYIILLRIYLRPNPNIISKLNNEKRLESAINLINFENFKISNDYQNSIELILNLLPDLISLNNLNLYLKNSIKNLVKLQRLQLINQFLCKSRLNSLNQFIIELEERNVKVDDKKLCFKCGKRLGNSVIAVHTPFGEVTHYQCRWHGHGTTKEDKNRFQVLSKID</sequence>
<dbReference type="InterPro" id="IPR036322">
    <property type="entry name" value="WD40_repeat_dom_sf"/>
</dbReference>
<keyword evidence="7" id="KW-1185">Reference proteome</keyword>
<evidence type="ECO:0000259" key="5">
    <source>
        <dbReference type="PROSITE" id="PS50219"/>
    </source>
</evidence>
<dbReference type="Pfam" id="PF10367">
    <property type="entry name" value="zf-Vps39_C"/>
    <property type="match status" value="1"/>
</dbReference>
<dbReference type="InterPro" id="IPR001180">
    <property type="entry name" value="CNH_dom"/>
</dbReference>
<evidence type="ECO:0000256" key="1">
    <source>
        <dbReference type="ARBA" id="ARBA00004184"/>
    </source>
</evidence>
<comment type="caution">
    <text evidence="6">The sequence shown here is derived from an EMBL/GenBank/DDBJ whole genome shotgun (WGS) entry which is preliminary data.</text>
</comment>
<dbReference type="PANTHER" id="PTHR12894:SF49">
    <property type="entry name" value="VAM6_VPS39-LIKE PROTEIN"/>
    <property type="match status" value="1"/>
</dbReference>
<evidence type="ECO:0000313" key="6">
    <source>
        <dbReference type="EMBL" id="KAG0146176.1"/>
    </source>
</evidence>
<gene>
    <name evidence="6" type="ORF">CROQUDRAFT_63207</name>
</gene>
<dbReference type="EMBL" id="MU167265">
    <property type="protein sequence ID" value="KAG0146176.1"/>
    <property type="molecule type" value="Genomic_DNA"/>
</dbReference>
<dbReference type="InterPro" id="IPR019453">
    <property type="entry name" value="VPS39/TGFA1_Znf"/>
</dbReference>
<dbReference type="GO" id="GO:0012505">
    <property type="term" value="C:endomembrane system"/>
    <property type="evidence" value="ECO:0007669"/>
    <property type="project" value="UniProtKB-SubCell"/>
</dbReference>
<dbReference type="SUPFAM" id="SSF50978">
    <property type="entry name" value="WD40 repeat-like"/>
    <property type="match status" value="1"/>
</dbReference>
<evidence type="ECO:0000313" key="7">
    <source>
        <dbReference type="Proteomes" id="UP000886653"/>
    </source>
</evidence>
<dbReference type="Proteomes" id="UP000886653">
    <property type="component" value="Unassembled WGS sequence"/>
</dbReference>
<dbReference type="GO" id="GO:0034058">
    <property type="term" value="P:endosomal vesicle fusion"/>
    <property type="evidence" value="ECO:0007669"/>
    <property type="project" value="TreeGrafter"/>
</dbReference>
<dbReference type="Pfam" id="PF10366">
    <property type="entry name" value="Vps39_1"/>
    <property type="match status" value="1"/>
</dbReference>
<dbReference type="InterPro" id="IPR032914">
    <property type="entry name" value="Vam6/VPS39/TRAP1"/>
</dbReference>
<accession>A0A9P6NMI4</accession>
<feature type="domain" description="CNH" evidence="5">
    <location>
        <begin position="16"/>
        <end position="423"/>
    </location>
</feature>
<dbReference type="InterPro" id="IPR000547">
    <property type="entry name" value="Clathrin_H-chain/VPS_repeat"/>
</dbReference>
<comment type="subcellular location">
    <subcellularLocation>
        <location evidence="1">Endomembrane system</location>
        <topology evidence="1">Peripheral membrane protein</topology>
    </subcellularLocation>
</comment>
<dbReference type="PROSITE" id="PS50236">
    <property type="entry name" value="CHCR"/>
    <property type="match status" value="1"/>
</dbReference>
<keyword evidence="2" id="KW-0472">Membrane</keyword>
<evidence type="ECO:0000256" key="4">
    <source>
        <dbReference type="PROSITE-ProRule" id="PRU01006"/>
    </source>
</evidence>
<proteinExistence type="inferred from homology"/>
<dbReference type="PANTHER" id="PTHR12894">
    <property type="entry name" value="CNH DOMAIN CONTAINING"/>
    <property type="match status" value="1"/>
</dbReference>
<evidence type="ECO:0000256" key="2">
    <source>
        <dbReference type="ARBA" id="ARBA00023136"/>
    </source>
</evidence>
<name>A0A9P6NMI4_9BASI</name>
<dbReference type="GO" id="GO:0006886">
    <property type="term" value="P:intracellular protein transport"/>
    <property type="evidence" value="ECO:0007669"/>
    <property type="project" value="UniProtKB-UniRule"/>
</dbReference>
<reference evidence="6" key="1">
    <citation type="submission" date="2013-11" db="EMBL/GenBank/DDBJ databases">
        <title>Genome sequence of the fusiform rust pathogen reveals effectors for host alternation and coevolution with pine.</title>
        <authorList>
            <consortium name="DOE Joint Genome Institute"/>
            <person name="Smith K."/>
            <person name="Pendleton A."/>
            <person name="Kubisiak T."/>
            <person name="Anderson C."/>
            <person name="Salamov A."/>
            <person name="Aerts A."/>
            <person name="Riley R."/>
            <person name="Clum A."/>
            <person name="Lindquist E."/>
            <person name="Ence D."/>
            <person name="Campbell M."/>
            <person name="Kronenberg Z."/>
            <person name="Feau N."/>
            <person name="Dhillon B."/>
            <person name="Hamelin R."/>
            <person name="Burleigh J."/>
            <person name="Smith J."/>
            <person name="Yandell M."/>
            <person name="Nelson C."/>
            <person name="Grigoriev I."/>
            <person name="Davis J."/>
        </authorList>
    </citation>
    <scope>NUCLEOTIDE SEQUENCE</scope>
    <source>
        <strain evidence="6">G11</strain>
    </source>
</reference>
<dbReference type="PROSITE" id="PS50219">
    <property type="entry name" value="CNH"/>
    <property type="match status" value="1"/>
</dbReference>
<organism evidence="6 7">
    <name type="scientific">Cronartium quercuum f. sp. fusiforme G11</name>
    <dbReference type="NCBI Taxonomy" id="708437"/>
    <lineage>
        <taxon>Eukaryota</taxon>
        <taxon>Fungi</taxon>
        <taxon>Dikarya</taxon>
        <taxon>Basidiomycota</taxon>
        <taxon>Pucciniomycotina</taxon>
        <taxon>Pucciniomycetes</taxon>
        <taxon>Pucciniales</taxon>
        <taxon>Coleosporiaceae</taxon>
        <taxon>Cronartium</taxon>
    </lineage>
</organism>
<comment type="similarity">
    <text evidence="3">Belongs to the VAM6/VPS39 family.</text>
</comment>
<dbReference type="OrthoDB" id="5325112at2759"/>
<evidence type="ECO:0000256" key="3">
    <source>
        <dbReference type="ARBA" id="ARBA00038201"/>
    </source>
</evidence>
<feature type="repeat" description="CHCR" evidence="4">
    <location>
        <begin position="854"/>
        <end position="1017"/>
    </location>
</feature>
<dbReference type="AlphaFoldDB" id="A0A9P6NMI4"/>
<dbReference type="InterPro" id="IPR019452">
    <property type="entry name" value="VPS39/TGF_beta_rcpt-assoc_1"/>
</dbReference>